<dbReference type="NCBIfam" id="TIGR01643">
    <property type="entry name" value="YD_repeat_2x"/>
    <property type="match status" value="2"/>
</dbReference>
<evidence type="ECO:0000313" key="3">
    <source>
        <dbReference type="Proteomes" id="UP001156921"/>
    </source>
</evidence>
<dbReference type="NCBIfam" id="TIGR03696">
    <property type="entry name" value="Rhs_assc_core"/>
    <property type="match status" value="1"/>
</dbReference>
<accession>A0ABQ6BN23</accession>
<name>A0ABQ6BN23_9CAUL</name>
<gene>
    <name evidence="2" type="ORF">GCM10007859_27150</name>
</gene>
<dbReference type="Proteomes" id="UP001156921">
    <property type="component" value="Unassembled WGS sequence"/>
</dbReference>
<reference evidence="3" key="1">
    <citation type="journal article" date="2019" name="Int. J. Syst. Evol. Microbiol.">
        <title>The Global Catalogue of Microorganisms (GCM) 10K type strain sequencing project: providing services to taxonomists for standard genome sequencing and annotation.</title>
        <authorList>
            <consortium name="The Broad Institute Genomics Platform"/>
            <consortium name="The Broad Institute Genome Sequencing Center for Infectious Disease"/>
            <person name="Wu L."/>
            <person name="Ma J."/>
        </authorList>
    </citation>
    <scope>NUCLEOTIDE SEQUENCE [LARGE SCALE GENOMIC DNA]</scope>
    <source>
        <strain evidence="3">NBRC 110107</strain>
    </source>
</reference>
<evidence type="ECO:0000313" key="2">
    <source>
        <dbReference type="EMBL" id="GLS02686.1"/>
    </source>
</evidence>
<evidence type="ECO:0008006" key="4">
    <source>
        <dbReference type="Google" id="ProtNLM"/>
    </source>
</evidence>
<feature type="region of interest" description="Disordered" evidence="1">
    <location>
        <begin position="504"/>
        <end position="523"/>
    </location>
</feature>
<dbReference type="InterPro" id="IPR022385">
    <property type="entry name" value="Rhs_assc_core"/>
</dbReference>
<dbReference type="PANTHER" id="PTHR32305">
    <property type="match status" value="1"/>
</dbReference>
<feature type="region of interest" description="Disordered" evidence="1">
    <location>
        <begin position="1235"/>
        <end position="1260"/>
    </location>
</feature>
<organism evidence="2 3">
    <name type="scientific">Brevundimonas denitrificans</name>
    <dbReference type="NCBI Taxonomy" id="1443434"/>
    <lineage>
        <taxon>Bacteria</taxon>
        <taxon>Pseudomonadati</taxon>
        <taxon>Pseudomonadota</taxon>
        <taxon>Alphaproteobacteria</taxon>
        <taxon>Caulobacterales</taxon>
        <taxon>Caulobacteraceae</taxon>
        <taxon>Brevundimonas</taxon>
    </lineage>
</organism>
<evidence type="ECO:0000256" key="1">
    <source>
        <dbReference type="SAM" id="MobiDB-lite"/>
    </source>
</evidence>
<dbReference type="Gene3D" id="2.180.10.10">
    <property type="entry name" value="RHS repeat-associated core"/>
    <property type="match status" value="3"/>
</dbReference>
<dbReference type="PANTHER" id="PTHR32305:SF15">
    <property type="entry name" value="PROTEIN RHSA-RELATED"/>
    <property type="match status" value="1"/>
</dbReference>
<comment type="caution">
    <text evidence="2">The sequence shown here is derived from an EMBL/GenBank/DDBJ whole genome shotgun (WGS) entry which is preliminary data.</text>
</comment>
<dbReference type="InterPro" id="IPR050708">
    <property type="entry name" value="T6SS_VgrG/RHS"/>
</dbReference>
<keyword evidence="3" id="KW-1185">Reference proteome</keyword>
<dbReference type="InterPro" id="IPR006530">
    <property type="entry name" value="YD"/>
</dbReference>
<dbReference type="EMBL" id="BSOY01000092">
    <property type="protein sequence ID" value="GLS02686.1"/>
    <property type="molecule type" value="Genomic_DNA"/>
</dbReference>
<dbReference type="InterPro" id="IPR031325">
    <property type="entry name" value="RHS_repeat"/>
</dbReference>
<feature type="compositionally biased region" description="Low complexity" evidence="1">
    <location>
        <begin position="507"/>
        <end position="518"/>
    </location>
</feature>
<dbReference type="Pfam" id="PF05593">
    <property type="entry name" value="RHS_repeat"/>
    <property type="match status" value="2"/>
</dbReference>
<protein>
    <recommendedName>
        <fullName evidence="4">RHS repeat-associated core domain-containing protein</fullName>
    </recommendedName>
</protein>
<proteinExistence type="predicted"/>
<sequence>MVAQEQPIPPEHYTLDPRGVDLVRGTFSHATTEVVIGQPGAGGLVYGRWFAGGWRDNQIGGLSTNGSGDLVASIGPISEPFVWNGTEYVSKYSNGSTLELVGSEYQVTDRHGNTAVFATLMMNGENPYGATEGLITSWTSPAGEVVTYIYQMGTRPFVGRIYRLSAITNNRGYMLKYAYASDDDDDQTWWRVTNVRGINLAVDWCDATANSCSSFTETWPSVTYGSFTTGLGIPQTSTDQAGRVTSYTYSAIGAWLAIESIRYPGATADDVAVDYNTSTDLLVNRVTDASGQWDYAYSTTGSVQTTTASGPLNQGLAVEVDTMIGRATSVTDALSNEWTWQYDADLRVTRVTQPEGDFVEYEYDSRSNVVETTWNPKPGSSLDPIVTSTQYPALPCADIETCNKPESTTDAMGGVTDYEWDSTTGQLLSVTLPAPAVSAARPQTRYAYDAFQARYRDSASTYVNGAAISLPIGTSACATGDPQTSPTPVCTTTANEVVSAVEYPTTSSPNNLLPISSSRGSGATPVMAEVETTWTPQGDVLTVDGPLSGTADTTTYVYDTSDPRQRIGVIGPDPDGGALLNRAQRLTYNSRGQVTLAETGTASGGTWANFSALLKSQITYDAAQFFRLVETRQLSAANAVAGVQQVTWDAAGRPSCVAVRMNPAEFSSLPSSACSLDTTGGFGPDRIVQTTYDDVGRPLTTTSALGTDDVLTESVAYTDNGQVESLIDGNGNVSIMEYDGFDRLAKLRYPNAAGGGTSTTDYEAYVFDDYGRPYSSRNRAGDLTYFDFDALNRLTAVNAPSGTQDTDFAYDNLGRTIYAEIPSVQSITMAYDALNRQTSESSSTFGVVGYEYDAASRMTRITWPDAFYAAYEHDLYGAVTTIRENGAGSGAFVLAQYGYSNLGQLTGITRADGAGASTSYGYDAFARLTSLVQNPDGTSNDVTLGFSYNPAGQIVGRTVSDDDYVWTPASGGTGYTLNGLNAVTQIDSTSITYDSNRNLTTGTGHTYAYDAANRLQTSTDSATATFLYDANGRLLRSSGVGPTRYFLYAGVQTIAEYDDQGAVTNRYVPGLGLDGVVTSYVGSGTGSRSWLLADERGSVMALTNGSGVVSNINRYDEYGVPASGNTGRFQYTGQAWLSEAEAYHYRARTYLPQLGRFLQTDPIGYAAGANLYAYVGADPVNFTDPSGLQEGQPGGTQFCWTGGIPPQKGCHDFVPDLPYNIGILHFGNFDPLTASFTSPQDPGGGGGGPQDPEQCGRDIARGAGSGAVAGAVGATLLVCTASTATGPGAPVVCVGGSAAAAGEGALVGSALGGSLAAAISPACHGNSYRSQRRTIVYALREVESGRLLKYGITSELNPVRRYCARDYECYNAQMDILADYDRRWQARTDEYSRCTVYVLLNNHLPPLSERC</sequence>